<dbReference type="Pfam" id="PF05402">
    <property type="entry name" value="PqqD"/>
    <property type="match status" value="1"/>
</dbReference>
<sequence length="89" mass="9875">MSHQLRADVTCCDTDDGLVLLDGRRGRYWQLNTTGATILHALLDGATPQHIARQLSQKLPVTPQQATHDVDHLIDQLTHAQLLQQEAVT</sequence>
<dbReference type="RefSeq" id="WP_397718715.1">
    <property type="nucleotide sequence ID" value="NZ_JBIRGN010000014.1"/>
</dbReference>
<dbReference type="Proteomes" id="UP001610818">
    <property type="component" value="Unassembled WGS sequence"/>
</dbReference>
<reference evidence="1 2" key="1">
    <citation type="submission" date="2024-10" db="EMBL/GenBank/DDBJ databases">
        <title>The Natural Products Discovery Center: Release of the First 8490 Sequenced Strains for Exploring Actinobacteria Biosynthetic Diversity.</title>
        <authorList>
            <person name="Kalkreuter E."/>
            <person name="Kautsar S.A."/>
            <person name="Yang D."/>
            <person name="Bader C.D."/>
            <person name="Teijaro C.N."/>
            <person name="Fluegel L."/>
            <person name="Davis C.M."/>
            <person name="Simpson J.R."/>
            <person name="Lauterbach L."/>
            <person name="Steele A.D."/>
            <person name="Gui C."/>
            <person name="Meng S."/>
            <person name="Li G."/>
            <person name="Viehrig K."/>
            <person name="Ye F."/>
            <person name="Su P."/>
            <person name="Kiefer A.F."/>
            <person name="Nichols A."/>
            <person name="Cepeda A.J."/>
            <person name="Yan W."/>
            <person name="Fan B."/>
            <person name="Jiang Y."/>
            <person name="Adhikari A."/>
            <person name="Zheng C.-J."/>
            <person name="Schuster L."/>
            <person name="Cowan T.M."/>
            <person name="Smanski M.J."/>
            <person name="Chevrette M.G."/>
            <person name="De Carvalho L.P.S."/>
            <person name="Shen B."/>
        </authorList>
    </citation>
    <scope>NUCLEOTIDE SEQUENCE [LARGE SCALE GENOMIC DNA]</scope>
    <source>
        <strain evidence="1 2">NPDC017990</strain>
    </source>
</reference>
<gene>
    <name evidence="1" type="ORF">ACH4F9_42550</name>
</gene>
<dbReference type="EMBL" id="JBIRGQ010000014">
    <property type="protein sequence ID" value="MFH8551678.1"/>
    <property type="molecule type" value="Genomic_DNA"/>
</dbReference>
<accession>A0ABW7R333</accession>
<dbReference type="Gene3D" id="1.10.10.1150">
    <property type="entry name" value="Coenzyme PQQ synthesis protein D (PqqD)"/>
    <property type="match status" value="1"/>
</dbReference>
<evidence type="ECO:0000313" key="2">
    <source>
        <dbReference type="Proteomes" id="UP001610818"/>
    </source>
</evidence>
<proteinExistence type="predicted"/>
<organism evidence="1 2">
    <name type="scientific">Streptomyces longisporoflavus</name>
    <dbReference type="NCBI Taxonomy" id="28044"/>
    <lineage>
        <taxon>Bacteria</taxon>
        <taxon>Bacillati</taxon>
        <taxon>Actinomycetota</taxon>
        <taxon>Actinomycetes</taxon>
        <taxon>Kitasatosporales</taxon>
        <taxon>Streptomycetaceae</taxon>
        <taxon>Streptomyces</taxon>
    </lineage>
</organism>
<comment type="caution">
    <text evidence="1">The sequence shown here is derived from an EMBL/GenBank/DDBJ whole genome shotgun (WGS) entry which is preliminary data.</text>
</comment>
<dbReference type="NCBIfam" id="NF033530">
    <property type="entry name" value="lasso_PqqD_Strm"/>
    <property type="match status" value="1"/>
</dbReference>
<dbReference type="InterPro" id="IPR041881">
    <property type="entry name" value="PqqD_sf"/>
</dbReference>
<keyword evidence="2" id="KW-1185">Reference proteome</keyword>
<dbReference type="InterPro" id="IPR008792">
    <property type="entry name" value="PQQD"/>
</dbReference>
<protein>
    <submittedName>
        <fullName evidence="1">Lasso peptide biosynthesis PqqD family chaperone</fullName>
    </submittedName>
</protein>
<evidence type="ECO:0000313" key="1">
    <source>
        <dbReference type="EMBL" id="MFH8551678.1"/>
    </source>
</evidence>
<name>A0ABW7R333_9ACTN</name>